<dbReference type="Proteomes" id="UP001201812">
    <property type="component" value="Unassembled WGS sequence"/>
</dbReference>
<evidence type="ECO:0000313" key="1">
    <source>
        <dbReference type="EMBL" id="KAI1713091.1"/>
    </source>
</evidence>
<protein>
    <submittedName>
        <fullName evidence="1">Uncharacterized protein</fullName>
    </submittedName>
</protein>
<gene>
    <name evidence="1" type="ORF">DdX_09163</name>
</gene>
<evidence type="ECO:0000313" key="2">
    <source>
        <dbReference type="Proteomes" id="UP001201812"/>
    </source>
</evidence>
<comment type="caution">
    <text evidence="1">The sequence shown here is derived from an EMBL/GenBank/DDBJ whole genome shotgun (WGS) entry which is preliminary data.</text>
</comment>
<organism evidence="1 2">
    <name type="scientific">Ditylenchus destructor</name>
    <dbReference type="NCBI Taxonomy" id="166010"/>
    <lineage>
        <taxon>Eukaryota</taxon>
        <taxon>Metazoa</taxon>
        <taxon>Ecdysozoa</taxon>
        <taxon>Nematoda</taxon>
        <taxon>Chromadorea</taxon>
        <taxon>Rhabditida</taxon>
        <taxon>Tylenchina</taxon>
        <taxon>Tylenchomorpha</taxon>
        <taxon>Sphaerularioidea</taxon>
        <taxon>Anguinidae</taxon>
        <taxon>Anguininae</taxon>
        <taxon>Ditylenchus</taxon>
    </lineage>
</organism>
<proteinExistence type="predicted"/>
<sequence length="246" mass="27466">MDFFGQVRQGFAKAVQKAAPDFQVFNEFPECSILSSTDRVSIKVKDLSVNSPQWKPIAGTDNQLLYSIRNEDNRKQLLINAHFHCTGSDQGVVLKNMAGKAIMIVGLPNHSVNSIGKLQHPTSATMYKIMVNPGTFDYTVLKSASNEPVLRIERVFVSLYPIGKAVGLLSSDCVYWMKRMDGTILGYVRPKLVMKSTTLVVKFTSTQKDAQIRAVMLGAATLLMISRVHPHIRNRLEDSMRLAQIH</sequence>
<accession>A0AAD4R6A1</accession>
<dbReference type="EMBL" id="JAKKPZ010000016">
    <property type="protein sequence ID" value="KAI1713091.1"/>
    <property type="molecule type" value="Genomic_DNA"/>
</dbReference>
<name>A0AAD4R6A1_9BILA</name>
<reference evidence="1" key="1">
    <citation type="submission" date="2022-01" db="EMBL/GenBank/DDBJ databases">
        <title>Genome Sequence Resource for Two Populations of Ditylenchus destructor, the Migratory Endoparasitic Phytonematode.</title>
        <authorList>
            <person name="Zhang H."/>
            <person name="Lin R."/>
            <person name="Xie B."/>
        </authorList>
    </citation>
    <scope>NUCLEOTIDE SEQUENCE</scope>
    <source>
        <strain evidence="1">BazhouSP</strain>
    </source>
</reference>
<dbReference type="AlphaFoldDB" id="A0AAD4R6A1"/>
<keyword evidence="2" id="KW-1185">Reference proteome</keyword>